<evidence type="ECO:0000256" key="2">
    <source>
        <dbReference type="ARBA" id="ARBA00022692"/>
    </source>
</evidence>
<dbReference type="InterPro" id="IPR009617">
    <property type="entry name" value="Seipin"/>
</dbReference>
<keyword evidence="4 8" id="KW-1133">Transmembrane helix</keyword>
<gene>
    <name evidence="9" type="ORF">B0T11DRAFT_289442</name>
</gene>
<feature type="transmembrane region" description="Helical" evidence="8">
    <location>
        <begin position="235"/>
        <end position="260"/>
    </location>
</feature>
<sequence length="366" mass="40088">MDTLHGAARLVTSRGIQRTALNLALLVTASLSLLGMALLATGLFFQNYLPDQVIETPLFLQYGAGPHPFASTSLATVNLKSQQAYDMSISLTAPRSPVNTQMGNFMVTLHLLGSSPKTTDLSWTKESDTPGQLSSDESVVFTSRRPAIIPHEDTVVGLASRIIFLPYHLFVHDSQVVRLDVPMAESTTLASHPANLPKWAFVELKAGQSLETYGASLVLTAQLRGLRWLMHHYRLASFVLGTLVFWTAELLFMAVAWLFWSFASHGLGGQKAMIPHMSGIDDLAIKKEEEDEALSDVPRSFPVYGTQMPLVYEPDTRPTSRPSDYGGPRLLDAEADDEADDEIKASGASVNRGRGDIRHRSSHLSL</sequence>
<keyword evidence="6 8" id="KW-0472">Membrane</keyword>
<evidence type="ECO:0000256" key="1">
    <source>
        <dbReference type="ARBA" id="ARBA00004477"/>
    </source>
</evidence>
<dbReference type="Pfam" id="PF06775">
    <property type="entry name" value="Seipin"/>
    <property type="match status" value="1"/>
</dbReference>
<dbReference type="GO" id="GO:0005789">
    <property type="term" value="C:endoplasmic reticulum membrane"/>
    <property type="evidence" value="ECO:0007669"/>
    <property type="project" value="UniProtKB-SubCell"/>
</dbReference>
<evidence type="ECO:0000313" key="9">
    <source>
        <dbReference type="EMBL" id="KAH7349560.1"/>
    </source>
</evidence>
<feature type="transmembrane region" description="Helical" evidence="8">
    <location>
        <begin position="20"/>
        <end position="45"/>
    </location>
</feature>
<dbReference type="AlphaFoldDB" id="A0A8K0T8V5"/>
<dbReference type="Proteomes" id="UP000813385">
    <property type="component" value="Unassembled WGS sequence"/>
</dbReference>
<evidence type="ECO:0000313" key="10">
    <source>
        <dbReference type="Proteomes" id="UP000813385"/>
    </source>
</evidence>
<evidence type="ECO:0000256" key="5">
    <source>
        <dbReference type="ARBA" id="ARBA00023098"/>
    </source>
</evidence>
<dbReference type="EMBL" id="JAGPXD010000006">
    <property type="protein sequence ID" value="KAH7349560.1"/>
    <property type="molecule type" value="Genomic_DNA"/>
</dbReference>
<dbReference type="PANTHER" id="PTHR21212:SF0">
    <property type="entry name" value="SEIPIN"/>
    <property type="match status" value="1"/>
</dbReference>
<name>A0A8K0T8V5_9PEZI</name>
<proteinExistence type="predicted"/>
<reference evidence="9" key="1">
    <citation type="journal article" date="2021" name="Nat. Commun.">
        <title>Genetic determinants of endophytism in the Arabidopsis root mycobiome.</title>
        <authorList>
            <person name="Mesny F."/>
            <person name="Miyauchi S."/>
            <person name="Thiergart T."/>
            <person name="Pickel B."/>
            <person name="Atanasova L."/>
            <person name="Karlsson M."/>
            <person name="Huettel B."/>
            <person name="Barry K.W."/>
            <person name="Haridas S."/>
            <person name="Chen C."/>
            <person name="Bauer D."/>
            <person name="Andreopoulos W."/>
            <person name="Pangilinan J."/>
            <person name="LaButti K."/>
            <person name="Riley R."/>
            <person name="Lipzen A."/>
            <person name="Clum A."/>
            <person name="Drula E."/>
            <person name="Henrissat B."/>
            <person name="Kohler A."/>
            <person name="Grigoriev I.V."/>
            <person name="Martin F.M."/>
            <person name="Hacquard S."/>
        </authorList>
    </citation>
    <scope>NUCLEOTIDE SEQUENCE</scope>
    <source>
        <strain evidence="9">MPI-CAGE-AT-0016</strain>
    </source>
</reference>
<protein>
    <submittedName>
        <fullName evidence="9">Adipose-regulatory protein-domain-containing protein</fullName>
    </submittedName>
</protein>
<dbReference type="GO" id="GO:0006629">
    <property type="term" value="P:lipid metabolic process"/>
    <property type="evidence" value="ECO:0007669"/>
    <property type="project" value="UniProtKB-KW"/>
</dbReference>
<keyword evidence="5" id="KW-0443">Lipid metabolism</keyword>
<organism evidence="9 10">
    <name type="scientific">Plectosphaerella cucumerina</name>
    <dbReference type="NCBI Taxonomy" id="40658"/>
    <lineage>
        <taxon>Eukaryota</taxon>
        <taxon>Fungi</taxon>
        <taxon>Dikarya</taxon>
        <taxon>Ascomycota</taxon>
        <taxon>Pezizomycotina</taxon>
        <taxon>Sordariomycetes</taxon>
        <taxon>Hypocreomycetidae</taxon>
        <taxon>Glomerellales</taxon>
        <taxon>Plectosphaerellaceae</taxon>
        <taxon>Plectosphaerella</taxon>
    </lineage>
</organism>
<comment type="caution">
    <text evidence="9">The sequence shown here is derived from an EMBL/GenBank/DDBJ whole genome shotgun (WGS) entry which is preliminary data.</text>
</comment>
<keyword evidence="2 8" id="KW-0812">Transmembrane</keyword>
<dbReference type="PANTHER" id="PTHR21212">
    <property type="entry name" value="BERNARDINELLI-SEIP CONGENITAL LIPODYSTROPHY 2 HOMOLOG BSCL2 PROTEIN"/>
    <property type="match status" value="1"/>
</dbReference>
<accession>A0A8K0T8V5</accession>
<dbReference type="CDD" id="cd23995">
    <property type="entry name" value="Seipin_BSCL2_like"/>
    <property type="match status" value="1"/>
</dbReference>
<keyword evidence="3" id="KW-0256">Endoplasmic reticulum</keyword>
<feature type="region of interest" description="Disordered" evidence="7">
    <location>
        <begin position="312"/>
        <end position="366"/>
    </location>
</feature>
<evidence type="ECO:0000256" key="3">
    <source>
        <dbReference type="ARBA" id="ARBA00022824"/>
    </source>
</evidence>
<evidence type="ECO:0000256" key="7">
    <source>
        <dbReference type="SAM" id="MobiDB-lite"/>
    </source>
</evidence>
<evidence type="ECO:0000256" key="6">
    <source>
        <dbReference type="ARBA" id="ARBA00023136"/>
    </source>
</evidence>
<evidence type="ECO:0000256" key="4">
    <source>
        <dbReference type="ARBA" id="ARBA00022989"/>
    </source>
</evidence>
<dbReference type="OrthoDB" id="3990054at2759"/>
<dbReference type="GO" id="GO:0140042">
    <property type="term" value="P:lipid droplet formation"/>
    <property type="evidence" value="ECO:0007669"/>
    <property type="project" value="UniProtKB-ARBA"/>
</dbReference>
<keyword evidence="10" id="KW-1185">Reference proteome</keyword>
<evidence type="ECO:0000256" key="8">
    <source>
        <dbReference type="SAM" id="Phobius"/>
    </source>
</evidence>
<comment type="subcellular location">
    <subcellularLocation>
        <location evidence="1">Endoplasmic reticulum membrane</location>
        <topology evidence="1">Multi-pass membrane protein</topology>
    </subcellularLocation>
</comment>